<evidence type="ECO:0000256" key="6">
    <source>
        <dbReference type="SAM" id="Phobius"/>
    </source>
</evidence>
<evidence type="ECO:0000256" key="1">
    <source>
        <dbReference type="ARBA" id="ARBA00004141"/>
    </source>
</evidence>
<evidence type="ECO:0000256" key="4">
    <source>
        <dbReference type="ARBA" id="ARBA00022989"/>
    </source>
</evidence>
<evidence type="ECO:0000256" key="5">
    <source>
        <dbReference type="ARBA" id="ARBA00023136"/>
    </source>
</evidence>
<evidence type="ECO:0000259" key="7">
    <source>
        <dbReference type="PROSITE" id="PS50850"/>
    </source>
</evidence>
<protein>
    <recommendedName>
        <fullName evidence="7">Major facilitator superfamily (MFS) profile domain-containing protein</fullName>
    </recommendedName>
</protein>
<evidence type="ECO:0000256" key="3">
    <source>
        <dbReference type="ARBA" id="ARBA00022692"/>
    </source>
</evidence>
<gene>
    <name evidence="8" type="ORF">GSTUAT00006577001</name>
</gene>
<dbReference type="Pfam" id="PF07690">
    <property type="entry name" value="MFS_1"/>
    <property type="match status" value="1"/>
</dbReference>
<evidence type="ECO:0000313" key="9">
    <source>
        <dbReference type="Proteomes" id="UP001412239"/>
    </source>
</evidence>
<feature type="domain" description="Major facilitator superfamily (MFS) profile" evidence="7">
    <location>
        <begin position="40"/>
        <end position="491"/>
    </location>
</feature>
<evidence type="ECO:0000313" key="8">
    <source>
        <dbReference type="EMBL" id="CUS09338.1"/>
    </source>
</evidence>
<feature type="transmembrane region" description="Helical" evidence="6">
    <location>
        <begin position="165"/>
        <end position="189"/>
    </location>
</feature>
<dbReference type="AlphaFoldDB" id="A0A292PRT6"/>
<dbReference type="Proteomes" id="UP001412239">
    <property type="component" value="Unassembled WGS sequence"/>
</dbReference>
<dbReference type="PANTHER" id="PTHR43791">
    <property type="entry name" value="PERMEASE-RELATED"/>
    <property type="match status" value="1"/>
</dbReference>
<dbReference type="FunFam" id="1.20.1250.20:FF:000013">
    <property type="entry name" value="MFS general substrate transporter"/>
    <property type="match status" value="1"/>
</dbReference>
<feature type="transmembrane region" description="Helical" evidence="6">
    <location>
        <begin position="209"/>
        <end position="228"/>
    </location>
</feature>
<dbReference type="InterPro" id="IPR020846">
    <property type="entry name" value="MFS_dom"/>
</dbReference>
<proteinExistence type="predicted"/>
<sequence>MEGENTAKEILDHTDEAVPHWESWLPEEEACVRRQLDWRLLPLLTIQYMLCFLDRWVTGWIENARIQGMQKDLDLVGFRFNWALTVFYIPYLLVEIPSNVLLKRIGPKIYIPAMIVSFGIVSMGTAFVQSFPGLCVARAFLGLTEGGTMPGMAFFMSCFYKRNELLFRVGLLASAALFAGAFGGFLAAALSRIPEWGTKGSEVHTWRNIFFFEGAITVGLGVWGYFLMPDSPQTCMFLSGRERWIAAERIRIEHKELTREQTELWHVKRAILNVNNVICCMGFFCTNITVQSFSLFLPTILNALGWRATKAQLLTVPPYLVGCCFSICIAWLSDRYRKRGIFVLVCTVLTLTGYCILVSVDEANVKYGAVFFAASGAFPLGPAFLSWGLNNAAGPSIRAITGAYIVSVGTCGAILATWTYIPSDAPNYTRGHSINLGGQIGAALMGILGILYIRRENTFRERGGREHRLTGLVGEQVHKLGYRHPEFRYME</sequence>
<keyword evidence="2" id="KW-0813">Transport</keyword>
<keyword evidence="3 6" id="KW-0812">Transmembrane</keyword>
<feature type="transmembrane region" description="Helical" evidence="6">
    <location>
        <begin position="366"/>
        <end position="389"/>
    </location>
</feature>
<keyword evidence="5 6" id="KW-0472">Membrane</keyword>
<dbReference type="GO" id="GO:0016020">
    <property type="term" value="C:membrane"/>
    <property type="evidence" value="ECO:0007669"/>
    <property type="project" value="UniProtKB-SubCell"/>
</dbReference>
<feature type="transmembrane region" description="Helical" evidence="6">
    <location>
        <begin position="316"/>
        <end position="333"/>
    </location>
</feature>
<dbReference type="PANTHER" id="PTHR43791:SF53">
    <property type="entry name" value="MAJOR FACILITATOR SUPERFAMILY (MFS) PROFILE DOMAIN-CONTAINING PROTEIN"/>
    <property type="match status" value="1"/>
</dbReference>
<feature type="transmembrane region" description="Helical" evidence="6">
    <location>
        <begin position="109"/>
        <end position="128"/>
    </location>
</feature>
<dbReference type="EMBL" id="LN891086">
    <property type="protein sequence ID" value="CUS09338.1"/>
    <property type="molecule type" value="Genomic_DNA"/>
</dbReference>
<feature type="transmembrane region" description="Helical" evidence="6">
    <location>
        <begin position="81"/>
        <end position="102"/>
    </location>
</feature>
<feature type="transmembrane region" description="Helical" evidence="6">
    <location>
        <begin position="433"/>
        <end position="453"/>
    </location>
</feature>
<reference evidence="8" key="1">
    <citation type="submission" date="2015-10" db="EMBL/GenBank/DDBJ databases">
        <authorList>
            <person name="Regsiter A."/>
            <person name="william w."/>
        </authorList>
    </citation>
    <scope>NUCLEOTIDE SEQUENCE</scope>
    <source>
        <strain evidence="8">Montdore</strain>
    </source>
</reference>
<comment type="subcellular location">
    <subcellularLocation>
        <location evidence="1">Membrane</location>
        <topology evidence="1">Multi-pass membrane protein</topology>
    </subcellularLocation>
</comment>
<feature type="transmembrane region" description="Helical" evidence="6">
    <location>
        <begin position="274"/>
        <end position="296"/>
    </location>
</feature>
<dbReference type="PROSITE" id="PS50850">
    <property type="entry name" value="MFS"/>
    <property type="match status" value="1"/>
</dbReference>
<organism evidence="8 9">
    <name type="scientific">Tuber aestivum</name>
    <name type="common">summer truffle</name>
    <dbReference type="NCBI Taxonomy" id="59557"/>
    <lineage>
        <taxon>Eukaryota</taxon>
        <taxon>Fungi</taxon>
        <taxon>Dikarya</taxon>
        <taxon>Ascomycota</taxon>
        <taxon>Pezizomycotina</taxon>
        <taxon>Pezizomycetes</taxon>
        <taxon>Pezizales</taxon>
        <taxon>Tuberaceae</taxon>
        <taxon>Tuber</taxon>
    </lineage>
</organism>
<dbReference type="Gene3D" id="1.20.1250.20">
    <property type="entry name" value="MFS general substrate transporter like domains"/>
    <property type="match status" value="2"/>
</dbReference>
<keyword evidence="4 6" id="KW-1133">Transmembrane helix</keyword>
<feature type="transmembrane region" description="Helical" evidence="6">
    <location>
        <begin position="401"/>
        <end position="421"/>
    </location>
</feature>
<name>A0A292PRT6_9PEZI</name>
<dbReference type="GO" id="GO:0022857">
    <property type="term" value="F:transmembrane transporter activity"/>
    <property type="evidence" value="ECO:0007669"/>
    <property type="project" value="InterPro"/>
</dbReference>
<keyword evidence="9" id="KW-1185">Reference proteome</keyword>
<dbReference type="FunFam" id="1.20.1250.20:FF:000018">
    <property type="entry name" value="MFS transporter permease"/>
    <property type="match status" value="1"/>
</dbReference>
<dbReference type="InterPro" id="IPR011701">
    <property type="entry name" value="MFS"/>
</dbReference>
<evidence type="ECO:0000256" key="2">
    <source>
        <dbReference type="ARBA" id="ARBA00022448"/>
    </source>
</evidence>
<accession>A0A292PRT6</accession>
<dbReference type="InterPro" id="IPR036259">
    <property type="entry name" value="MFS_trans_sf"/>
</dbReference>
<feature type="transmembrane region" description="Helical" evidence="6">
    <location>
        <begin position="340"/>
        <end position="360"/>
    </location>
</feature>
<dbReference type="SUPFAM" id="SSF103473">
    <property type="entry name" value="MFS general substrate transporter"/>
    <property type="match status" value="1"/>
</dbReference>